<feature type="region of interest" description="Disordered" evidence="1">
    <location>
        <begin position="1"/>
        <end position="105"/>
    </location>
</feature>
<evidence type="ECO:0000256" key="1">
    <source>
        <dbReference type="SAM" id="MobiDB-lite"/>
    </source>
</evidence>
<accession>A0A6B0S059</accession>
<proteinExistence type="predicted"/>
<feature type="region of interest" description="Disordered" evidence="1">
    <location>
        <begin position="157"/>
        <end position="189"/>
    </location>
</feature>
<evidence type="ECO:0000313" key="2">
    <source>
        <dbReference type="EMBL" id="MXQ95282.1"/>
    </source>
</evidence>
<dbReference type="AlphaFoldDB" id="A0A6B0S059"/>
<feature type="region of interest" description="Disordered" evidence="1">
    <location>
        <begin position="396"/>
        <end position="417"/>
    </location>
</feature>
<gene>
    <name evidence="2" type="ORF">E5288_WYG005095</name>
</gene>
<name>A0A6B0S059_9CETA</name>
<reference evidence="2" key="1">
    <citation type="submission" date="2019-10" db="EMBL/GenBank/DDBJ databases">
        <title>The sequence and de novo assembly of the wild yak genome.</title>
        <authorList>
            <person name="Liu Y."/>
        </authorList>
    </citation>
    <scope>NUCLEOTIDE SEQUENCE [LARGE SCALE GENOMIC DNA]</scope>
    <source>
        <strain evidence="2">WY2019</strain>
    </source>
</reference>
<sequence length="417" mass="44064">MPVPAATSLHGAPWTAPRTRPRSSPRFSDPDLAKSVPGDQVVPHPYALCLPTGVQQPPSIGSVSPFDGGEDEGLGGRALPRFIPIGSSSISKPKSESQPNGDKIQLLVPVTQAAREDWESYRGWGRCDGFTGDCENRPPTPPQQRGKRGWQLTSQLQVYSSPSCSPVPMGSGEGQERQRQGLERMSQGVLQQRGDVSASSDNFPGALATGNRGTNPHAACPSICSSVSATDVSAAVDEGPVSGEGDNTDTAAFPRRLFTRDSTACWPGHSGGSGTFQPVCYHHPAALCWSFIGIGRSTHVFPHPDISPPTPQRLRLLRDARRQCSQTFAPVGPGPVTPEKPPEPASDPDLPAAHRGLHALRPAASGTYYHIIKRNLLQIGRSGAALVQKMVKCSGSSAVTPRGLGGSRLPSTLAPAR</sequence>
<evidence type="ECO:0000313" key="3">
    <source>
        <dbReference type="Proteomes" id="UP000322234"/>
    </source>
</evidence>
<organism evidence="2 3">
    <name type="scientific">Bos mutus</name>
    <name type="common">wild yak</name>
    <dbReference type="NCBI Taxonomy" id="72004"/>
    <lineage>
        <taxon>Eukaryota</taxon>
        <taxon>Metazoa</taxon>
        <taxon>Chordata</taxon>
        <taxon>Craniata</taxon>
        <taxon>Vertebrata</taxon>
        <taxon>Euteleostomi</taxon>
        <taxon>Mammalia</taxon>
        <taxon>Eutheria</taxon>
        <taxon>Laurasiatheria</taxon>
        <taxon>Artiodactyla</taxon>
        <taxon>Ruminantia</taxon>
        <taxon>Pecora</taxon>
        <taxon>Bovidae</taxon>
        <taxon>Bovinae</taxon>
        <taxon>Bos</taxon>
    </lineage>
</organism>
<feature type="compositionally biased region" description="Low complexity" evidence="1">
    <location>
        <begin position="12"/>
        <end position="26"/>
    </location>
</feature>
<dbReference type="Proteomes" id="UP000322234">
    <property type="component" value="Unassembled WGS sequence"/>
</dbReference>
<feature type="compositionally biased region" description="Low complexity" evidence="1">
    <location>
        <begin position="83"/>
        <end position="92"/>
    </location>
</feature>
<feature type="compositionally biased region" description="Pro residues" evidence="1">
    <location>
        <begin position="332"/>
        <end position="345"/>
    </location>
</feature>
<dbReference type="EMBL" id="VBQZ03000132">
    <property type="protein sequence ID" value="MXQ95282.1"/>
    <property type="molecule type" value="Genomic_DNA"/>
</dbReference>
<protein>
    <submittedName>
        <fullName evidence="2">Uncharacterized protein</fullName>
    </submittedName>
</protein>
<feature type="region of interest" description="Disordered" evidence="1">
    <location>
        <begin position="326"/>
        <end position="353"/>
    </location>
</feature>
<comment type="caution">
    <text evidence="2">The sequence shown here is derived from an EMBL/GenBank/DDBJ whole genome shotgun (WGS) entry which is preliminary data.</text>
</comment>
<feature type="compositionally biased region" description="Polar residues" evidence="1">
    <location>
        <begin position="53"/>
        <end position="62"/>
    </location>
</feature>
<keyword evidence="3" id="KW-1185">Reference proteome</keyword>